<evidence type="ECO:0000256" key="3">
    <source>
        <dbReference type="ARBA" id="ARBA00010617"/>
    </source>
</evidence>
<dbReference type="EMBL" id="RXIC02000025">
    <property type="protein sequence ID" value="KAB1205283.1"/>
    <property type="molecule type" value="Genomic_DNA"/>
</dbReference>
<evidence type="ECO:0000256" key="11">
    <source>
        <dbReference type="ARBA" id="ARBA00023136"/>
    </source>
</evidence>
<dbReference type="PROSITE" id="PS00086">
    <property type="entry name" value="CYTOCHROME_P450"/>
    <property type="match status" value="1"/>
</dbReference>
<dbReference type="SUPFAM" id="SSF48264">
    <property type="entry name" value="Cytochrome P450"/>
    <property type="match status" value="1"/>
</dbReference>
<comment type="caution">
    <text evidence="14">The sequence shown here is derived from an EMBL/GenBank/DDBJ whole genome shotgun (WGS) entry which is preliminary data.</text>
</comment>
<keyword evidence="10 13" id="KW-0503">Monooxygenase</keyword>
<evidence type="ECO:0000256" key="7">
    <source>
        <dbReference type="ARBA" id="ARBA00022989"/>
    </source>
</evidence>
<evidence type="ECO:0000313" key="15">
    <source>
        <dbReference type="Proteomes" id="UP000516437"/>
    </source>
</evidence>
<sequence>METWFIILVTLWIAALLGLLIPKIFSKKHKLPPGPLAIPVLGNFLWLRKSVSLGEVEPVLLNLHAKLGPMITLHIGSRPAIFVADHSIAHRALIQNGAVFADRPPVLPITKIVTSNQHNISSAFYGPTWRVLRRNLTSQILHPSRVKSYSRARKWILDIFVNRLVSHSITPSGEVVPGKVIEHFHYAMLCLLVLMCFGDKLSETQIKEIESVQLRILSSFGRFKVLNYWPTLGKILFRKRWDEFFELRRQQQTVLMPLIEARKRMKEERQRKAKENGVEEKDDEYVLSYVDTLLDLALPEEKKKLNEAEIVNMCSEFLNAGTHTTSASLQWIMANLVKYTHVRERLLVEIKGVIGEGAKEVKDEDLSKMPYLKAVVLEGLRRHPPEHLVLPHAVTEDTVLEGYLVPKNATVNFLVAEMAWDPKVWEDPLAFKPERFLSHAGDRGGDIFDIMGGKEIKMMPFGAGRRICPGAGLAIFHLEYFVANLVWKFDWKPDGGEVDLSENQEFTNVMKHPLKAYISPRTF</sequence>
<dbReference type="PANTHER" id="PTHR24298:SF800">
    <property type="entry name" value="CYTOCHROME P450 89A2-RELATED"/>
    <property type="match status" value="1"/>
</dbReference>
<evidence type="ECO:0000256" key="6">
    <source>
        <dbReference type="ARBA" id="ARBA00022723"/>
    </source>
</evidence>
<evidence type="ECO:0000256" key="9">
    <source>
        <dbReference type="ARBA" id="ARBA00023004"/>
    </source>
</evidence>
<comment type="subcellular location">
    <subcellularLocation>
        <location evidence="2">Membrane</location>
        <topology evidence="2">Single-pass membrane protein</topology>
    </subcellularLocation>
</comment>
<dbReference type="PANTHER" id="PTHR24298">
    <property type="entry name" value="FLAVONOID 3'-MONOOXYGENASE-RELATED"/>
    <property type="match status" value="1"/>
</dbReference>
<gene>
    <name evidence="14" type="ORF">CJ030_MR7G012081</name>
</gene>
<name>A0A6A1UY74_9ROSI</name>
<dbReference type="Pfam" id="PF00067">
    <property type="entry name" value="p450"/>
    <property type="match status" value="1"/>
</dbReference>
<dbReference type="AlphaFoldDB" id="A0A6A1UY74"/>
<dbReference type="InterPro" id="IPR036396">
    <property type="entry name" value="Cyt_P450_sf"/>
</dbReference>
<evidence type="ECO:0000256" key="10">
    <source>
        <dbReference type="ARBA" id="ARBA00023033"/>
    </source>
</evidence>
<reference evidence="14 15" key="1">
    <citation type="journal article" date="2019" name="Plant Biotechnol. J.">
        <title>The red bayberry genome and genetic basis of sex determination.</title>
        <authorList>
            <person name="Jia H.M."/>
            <person name="Jia H.J."/>
            <person name="Cai Q.L."/>
            <person name="Wang Y."/>
            <person name="Zhao H.B."/>
            <person name="Yang W.F."/>
            <person name="Wang G.Y."/>
            <person name="Li Y.H."/>
            <person name="Zhan D.L."/>
            <person name="Shen Y.T."/>
            <person name="Niu Q.F."/>
            <person name="Chang L."/>
            <person name="Qiu J."/>
            <person name="Zhao L."/>
            <person name="Xie H.B."/>
            <person name="Fu W.Y."/>
            <person name="Jin J."/>
            <person name="Li X.W."/>
            <person name="Jiao Y."/>
            <person name="Zhou C.C."/>
            <person name="Tu T."/>
            <person name="Chai C.Y."/>
            <person name="Gao J.L."/>
            <person name="Fan L.J."/>
            <person name="van de Weg E."/>
            <person name="Wang J.Y."/>
            <person name="Gao Z.S."/>
        </authorList>
    </citation>
    <scope>NUCLEOTIDE SEQUENCE [LARGE SCALE GENOMIC DNA]</scope>
    <source>
        <tissue evidence="14">Leaves</tissue>
    </source>
</reference>
<keyword evidence="6 12" id="KW-0479">Metal-binding</keyword>
<organism evidence="14 15">
    <name type="scientific">Morella rubra</name>
    <name type="common">Chinese bayberry</name>
    <dbReference type="NCBI Taxonomy" id="262757"/>
    <lineage>
        <taxon>Eukaryota</taxon>
        <taxon>Viridiplantae</taxon>
        <taxon>Streptophyta</taxon>
        <taxon>Embryophyta</taxon>
        <taxon>Tracheophyta</taxon>
        <taxon>Spermatophyta</taxon>
        <taxon>Magnoliopsida</taxon>
        <taxon>eudicotyledons</taxon>
        <taxon>Gunneridae</taxon>
        <taxon>Pentapetalae</taxon>
        <taxon>rosids</taxon>
        <taxon>fabids</taxon>
        <taxon>Fagales</taxon>
        <taxon>Myricaceae</taxon>
        <taxon>Morella</taxon>
    </lineage>
</organism>
<dbReference type="PRINTS" id="PR00463">
    <property type="entry name" value="EP450I"/>
</dbReference>
<keyword evidence="15" id="KW-1185">Reference proteome</keyword>
<dbReference type="InterPro" id="IPR017972">
    <property type="entry name" value="Cyt_P450_CS"/>
</dbReference>
<evidence type="ECO:0000313" key="14">
    <source>
        <dbReference type="EMBL" id="KAB1205283.1"/>
    </source>
</evidence>
<dbReference type="InterPro" id="IPR001128">
    <property type="entry name" value="Cyt_P450"/>
</dbReference>
<dbReference type="GO" id="GO:0020037">
    <property type="term" value="F:heme binding"/>
    <property type="evidence" value="ECO:0007669"/>
    <property type="project" value="InterPro"/>
</dbReference>
<accession>A0A6A1UY74</accession>
<evidence type="ECO:0000256" key="5">
    <source>
        <dbReference type="ARBA" id="ARBA00022692"/>
    </source>
</evidence>
<dbReference type="GO" id="GO:0016709">
    <property type="term" value="F:oxidoreductase activity, acting on paired donors, with incorporation or reduction of molecular oxygen, NAD(P)H as one donor, and incorporation of one atom of oxygen"/>
    <property type="evidence" value="ECO:0007669"/>
    <property type="project" value="TreeGrafter"/>
</dbReference>
<dbReference type="GO" id="GO:0005506">
    <property type="term" value="F:iron ion binding"/>
    <property type="evidence" value="ECO:0007669"/>
    <property type="project" value="InterPro"/>
</dbReference>
<dbReference type="OrthoDB" id="1055148at2759"/>
<proteinExistence type="inferred from homology"/>
<keyword evidence="7" id="KW-1133">Transmembrane helix</keyword>
<evidence type="ECO:0000256" key="4">
    <source>
        <dbReference type="ARBA" id="ARBA00022617"/>
    </source>
</evidence>
<evidence type="ECO:0000256" key="2">
    <source>
        <dbReference type="ARBA" id="ARBA00004167"/>
    </source>
</evidence>
<evidence type="ECO:0000256" key="13">
    <source>
        <dbReference type="RuleBase" id="RU000461"/>
    </source>
</evidence>
<dbReference type="Proteomes" id="UP000516437">
    <property type="component" value="Chromosome 7"/>
</dbReference>
<comment type="similarity">
    <text evidence="3 13">Belongs to the cytochrome P450 family.</text>
</comment>
<keyword evidence="11" id="KW-0472">Membrane</keyword>
<protein>
    <submittedName>
        <fullName evidence="14">Cytochrome P450 89A2</fullName>
    </submittedName>
</protein>
<dbReference type="CDD" id="cd11075">
    <property type="entry name" value="CYP77_89"/>
    <property type="match status" value="1"/>
</dbReference>
<feature type="binding site" description="axial binding residue" evidence="12">
    <location>
        <position position="468"/>
    </location>
    <ligand>
        <name>heme</name>
        <dbReference type="ChEBI" id="CHEBI:30413"/>
    </ligand>
    <ligandPart>
        <name>Fe</name>
        <dbReference type="ChEBI" id="CHEBI:18248"/>
    </ligandPart>
</feature>
<keyword evidence="8 13" id="KW-0560">Oxidoreductase</keyword>
<dbReference type="PRINTS" id="PR00385">
    <property type="entry name" value="P450"/>
</dbReference>
<evidence type="ECO:0000256" key="1">
    <source>
        <dbReference type="ARBA" id="ARBA00001971"/>
    </source>
</evidence>
<dbReference type="Gene3D" id="1.10.630.10">
    <property type="entry name" value="Cytochrome P450"/>
    <property type="match status" value="1"/>
</dbReference>
<evidence type="ECO:0000256" key="8">
    <source>
        <dbReference type="ARBA" id="ARBA00023002"/>
    </source>
</evidence>
<comment type="cofactor">
    <cofactor evidence="1 12">
        <name>heme</name>
        <dbReference type="ChEBI" id="CHEBI:30413"/>
    </cofactor>
</comment>
<keyword evidence="4 12" id="KW-0349">Heme</keyword>
<dbReference type="FunFam" id="1.10.630.10:FF:000012">
    <property type="entry name" value="Cytochrome P450 family protein"/>
    <property type="match status" value="1"/>
</dbReference>
<keyword evidence="9 12" id="KW-0408">Iron</keyword>
<dbReference type="InterPro" id="IPR051103">
    <property type="entry name" value="Plant_metabolite_P450s"/>
</dbReference>
<dbReference type="GO" id="GO:0016020">
    <property type="term" value="C:membrane"/>
    <property type="evidence" value="ECO:0007669"/>
    <property type="project" value="UniProtKB-SubCell"/>
</dbReference>
<keyword evidence="5" id="KW-0812">Transmembrane</keyword>
<dbReference type="InterPro" id="IPR002401">
    <property type="entry name" value="Cyt_P450_E_grp-I"/>
</dbReference>
<evidence type="ECO:0000256" key="12">
    <source>
        <dbReference type="PIRSR" id="PIRSR602401-1"/>
    </source>
</evidence>